<dbReference type="Pfam" id="PF00892">
    <property type="entry name" value="EamA"/>
    <property type="match status" value="2"/>
</dbReference>
<feature type="transmembrane region" description="Helical" evidence="6">
    <location>
        <begin position="220"/>
        <end position="239"/>
    </location>
</feature>
<feature type="transmembrane region" description="Helical" evidence="6">
    <location>
        <begin position="246"/>
        <end position="270"/>
    </location>
</feature>
<feature type="transmembrane region" description="Helical" evidence="6">
    <location>
        <begin position="97"/>
        <end position="118"/>
    </location>
</feature>
<dbReference type="SUPFAM" id="SSF103481">
    <property type="entry name" value="Multidrug resistance efflux transporter EmrE"/>
    <property type="match status" value="2"/>
</dbReference>
<dbReference type="InterPro" id="IPR000620">
    <property type="entry name" value="EamA_dom"/>
</dbReference>
<dbReference type="EMBL" id="CP014229">
    <property type="protein sequence ID" value="AMD89720.1"/>
    <property type="molecule type" value="Genomic_DNA"/>
</dbReference>
<feature type="transmembrane region" description="Helical" evidence="6">
    <location>
        <begin position="127"/>
        <end position="146"/>
    </location>
</feature>
<keyword evidence="9" id="KW-1185">Reference proteome</keyword>
<dbReference type="InterPro" id="IPR037185">
    <property type="entry name" value="EmrE-like"/>
</dbReference>
<organism evidence="8 9">
    <name type="scientific">Desulfovibrio fairfieldensis</name>
    <dbReference type="NCBI Taxonomy" id="44742"/>
    <lineage>
        <taxon>Bacteria</taxon>
        <taxon>Pseudomonadati</taxon>
        <taxon>Thermodesulfobacteriota</taxon>
        <taxon>Desulfovibrionia</taxon>
        <taxon>Desulfovibrionales</taxon>
        <taxon>Desulfovibrionaceae</taxon>
        <taxon>Desulfovibrio</taxon>
    </lineage>
</organism>
<comment type="subcellular location">
    <subcellularLocation>
        <location evidence="1">Cell membrane</location>
        <topology evidence="1">Multi-pass membrane protein</topology>
    </subcellularLocation>
</comment>
<sequence>MKNERIKAYLFLATAMSIAGSAVVAGKCMVASMPVFLAAELGIFVSLLILLPLAFRQRRGPWKTDGKTHLALLLQALFGIVLYRAFIFLGLRHTTAAAGGLISSAAPALIAFLAFVLLREKISGKRVIGAVSVSIGILAVNLHPFLNDASQAADAILGNCLILAAVLCESGFSVMSRAKCGQLTALRRTALISLYAFLCLLPCAVYEAREYDFAAMPFSTALYIGYYGIFVSFLSYVFWFKGIAVVPAGIAASFTGLVPLTGVLLSWAVLHESISGAYWFGLLFVLLGIGLACLPDKRRPAGAPDGSDAHASGGG</sequence>
<keyword evidence="4 6" id="KW-1133">Transmembrane helix</keyword>
<evidence type="ECO:0000313" key="8">
    <source>
        <dbReference type="EMBL" id="AMD89720.1"/>
    </source>
</evidence>
<dbReference type="PANTHER" id="PTHR32322:SF18">
    <property type="entry name" value="S-ADENOSYLMETHIONINE_S-ADENOSYLHOMOCYSTEINE TRANSPORTER"/>
    <property type="match status" value="1"/>
</dbReference>
<dbReference type="InterPro" id="IPR050638">
    <property type="entry name" value="AA-Vitamin_Transporters"/>
</dbReference>
<keyword evidence="3 6" id="KW-0812">Transmembrane</keyword>
<gene>
    <name evidence="8" type="ORF">AXF13_06115</name>
</gene>
<evidence type="ECO:0000259" key="7">
    <source>
        <dbReference type="Pfam" id="PF00892"/>
    </source>
</evidence>
<protein>
    <recommendedName>
        <fullName evidence="7">EamA domain-containing protein</fullName>
    </recommendedName>
</protein>
<evidence type="ECO:0000256" key="3">
    <source>
        <dbReference type="ARBA" id="ARBA00022692"/>
    </source>
</evidence>
<evidence type="ECO:0000256" key="5">
    <source>
        <dbReference type="ARBA" id="ARBA00023136"/>
    </source>
</evidence>
<feature type="domain" description="EamA" evidence="7">
    <location>
        <begin position="7"/>
        <end position="141"/>
    </location>
</feature>
<name>A0A120KLY7_9BACT</name>
<keyword evidence="2" id="KW-1003">Cell membrane</keyword>
<keyword evidence="5 6" id="KW-0472">Membrane</keyword>
<feature type="transmembrane region" description="Helical" evidence="6">
    <location>
        <begin position="152"/>
        <end position="168"/>
    </location>
</feature>
<feature type="transmembrane region" description="Helical" evidence="6">
    <location>
        <begin position="189"/>
        <end position="208"/>
    </location>
</feature>
<feature type="transmembrane region" description="Helical" evidence="6">
    <location>
        <begin position="70"/>
        <end position="91"/>
    </location>
</feature>
<dbReference type="AlphaFoldDB" id="A0A120KLY7"/>
<dbReference type="RefSeq" id="WP_062252052.1">
    <property type="nucleotide sequence ID" value="NZ_CP014229.1"/>
</dbReference>
<evidence type="ECO:0000256" key="4">
    <source>
        <dbReference type="ARBA" id="ARBA00022989"/>
    </source>
</evidence>
<dbReference type="Proteomes" id="UP000069241">
    <property type="component" value="Chromosome"/>
</dbReference>
<accession>A0A120KLY7</accession>
<evidence type="ECO:0000313" key="9">
    <source>
        <dbReference type="Proteomes" id="UP000069241"/>
    </source>
</evidence>
<evidence type="ECO:0000256" key="1">
    <source>
        <dbReference type="ARBA" id="ARBA00004651"/>
    </source>
</evidence>
<proteinExistence type="predicted"/>
<feature type="domain" description="EamA" evidence="7">
    <location>
        <begin position="157"/>
        <end position="291"/>
    </location>
</feature>
<feature type="transmembrane region" description="Helical" evidence="6">
    <location>
        <begin position="35"/>
        <end position="55"/>
    </location>
</feature>
<evidence type="ECO:0000256" key="2">
    <source>
        <dbReference type="ARBA" id="ARBA00022475"/>
    </source>
</evidence>
<dbReference type="Gene3D" id="1.10.3730.20">
    <property type="match status" value="1"/>
</dbReference>
<reference evidence="9" key="1">
    <citation type="submission" date="2016-02" db="EMBL/GenBank/DDBJ databases">
        <authorList>
            <person name="Holder M.E."/>
            <person name="Ajami N.J."/>
            <person name="Petrosino J.F."/>
        </authorList>
    </citation>
    <scope>NUCLEOTIDE SEQUENCE [LARGE SCALE GENOMIC DNA]</scope>
    <source>
        <strain evidence="9">CCUG 45958</strain>
    </source>
</reference>
<dbReference type="PANTHER" id="PTHR32322">
    <property type="entry name" value="INNER MEMBRANE TRANSPORTER"/>
    <property type="match status" value="1"/>
</dbReference>
<dbReference type="GO" id="GO:0005886">
    <property type="term" value="C:plasma membrane"/>
    <property type="evidence" value="ECO:0007669"/>
    <property type="project" value="UniProtKB-SubCell"/>
</dbReference>
<dbReference type="KEGG" id="dfi:AXF13_06115"/>
<evidence type="ECO:0000256" key="6">
    <source>
        <dbReference type="SAM" id="Phobius"/>
    </source>
</evidence>
<feature type="transmembrane region" description="Helical" evidence="6">
    <location>
        <begin position="276"/>
        <end position="294"/>
    </location>
</feature>